<organism evidence="2 3">
    <name type="scientific">Phanerochaete carnosa (strain HHB-10118-sp)</name>
    <name type="common">White-rot fungus</name>
    <name type="synonym">Peniophora carnosa</name>
    <dbReference type="NCBI Taxonomy" id="650164"/>
    <lineage>
        <taxon>Eukaryota</taxon>
        <taxon>Fungi</taxon>
        <taxon>Dikarya</taxon>
        <taxon>Basidiomycota</taxon>
        <taxon>Agaricomycotina</taxon>
        <taxon>Agaricomycetes</taxon>
        <taxon>Polyporales</taxon>
        <taxon>Phanerochaetaceae</taxon>
        <taxon>Phanerochaete</taxon>
    </lineage>
</organism>
<proteinExistence type="predicted"/>
<reference evidence="2 3" key="1">
    <citation type="journal article" date="2012" name="BMC Genomics">
        <title>Comparative genomics of the white-rot fungi, Phanerochaete carnosa and P. chrysosporium, to elucidate the genetic basis of the distinct wood types they colonize.</title>
        <authorList>
            <person name="Suzuki H."/>
            <person name="MacDonald J."/>
            <person name="Syed K."/>
            <person name="Salamov A."/>
            <person name="Hori C."/>
            <person name="Aerts A."/>
            <person name="Henrissat B."/>
            <person name="Wiebenga A."/>
            <person name="vanKuyk P.A."/>
            <person name="Barry K."/>
            <person name="Lindquist E."/>
            <person name="LaButti K."/>
            <person name="Lapidus A."/>
            <person name="Lucas S."/>
            <person name="Coutinho P."/>
            <person name="Gong Y."/>
            <person name="Samejima M."/>
            <person name="Mahadevan R."/>
            <person name="Abou-Zaid M."/>
            <person name="de Vries R.P."/>
            <person name="Igarashi K."/>
            <person name="Yadav J.S."/>
            <person name="Grigoriev I.V."/>
            <person name="Master E.R."/>
        </authorList>
    </citation>
    <scope>NUCLEOTIDE SEQUENCE [LARGE SCALE GENOMIC DNA]</scope>
    <source>
        <strain evidence="2 3">HHB-10118-sp</strain>
    </source>
</reference>
<dbReference type="EMBL" id="JH930478">
    <property type="protein sequence ID" value="EKM50752.1"/>
    <property type="molecule type" value="Genomic_DNA"/>
</dbReference>
<evidence type="ECO:0000313" key="3">
    <source>
        <dbReference type="Proteomes" id="UP000008370"/>
    </source>
</evidence>
<dbReference type="Proteomes" id="UP000008370">
    <property type="component" value="Unassembled WGS sequence"/>
</dbReference>
<dbReference type="InParanoid" id="K5WKG2"/>
<feature type="compositionally biased region" description="Basic and acidic residues" evidence="1">
    <location>
        <begin position="31"/>
        <end position="42"/>
    </location>
</feature>
<evidence type="ECO:0000313" key="2">
    <source>
        <dbReference type="EMBL" id="EKM50752.1"/>
    </source>
</evidence>
<name>K5WKG2_PHACS</name>
<protein>
    <submittedName>
        <fullName evidence="2">Uncharacterized protein</fullName>
    </submittedName>
</protein>
<accession>K5WKG2</accession>
<dbReference type="AlphaFoldDB" id="K5WKG2"/>
<feature type="region of interest" description="Disordered" evidence="1">
    <location>
        <begin position="112"/>
        <end position="131"/>
    </location>
</feature>
<feature type="region of interest" description="Disordered" evidence="1">
    <location>
        <begin position="1"/>
        <end position="42"/>
    </location>
</feature>
<dbReference type="GeneID" id="18911527"/>
<evidence type="ECO:0000256" key="1">
    <source>
        <dbReference type="SAM" id="MobiDB-lite"/>
    </source>
</evidence>
<sequence>MRNSTNARAVSAGQLRYPSATPSPADEQLADDARRHEPPVGADDEHLACLEGATDRHGPGVRHVIVVGENVEASVGPYTFRNAAPGGGRARLADARVIERLAADHDLREPVEDARANSGKPFTKAPGDGGTQTIFGSAARLPSCRTAGYRAENMTLLLGATLVCVDRFDVLDPPELTRLFLATTTASSQ</sequence>
<dbReference type="HOGENOM" id="CLU_1434907_0_0_1"/>
<keyword evidence="3" id="KW-1185">Reference proteome</keyword>
<gene>
    <name evidence="2" type="ORF">PHACADRAFT_200690</name>
</gene>
<dbReference type="RefSeq" id="XP_007401015.1">
    <property type="nucleotide sequence ID" value="XM_007400953.1"/>
</dbReference>
<dbReference type="KEGG" id="pco:PHACADRAFT_200690"/>